<dbReference type="InterPro" id="IPR038610">
    <property type="entry name" value="FliK-like_C_sf"/>
</dbReference>
<evidence type="ECO:0000256" key="1">
    <source>
        <dbReference type="SAM" id="MobiDB-lite"/>
    </source>
</evidence>
<feature type="compositionally biased region" description="Acidic residues" evidence="1">
    <location>
        <begin position="432"/>
        <end position="447"/>
    </location>
</feature>
<feature type="compositionally biased region" description="Basic and acidic residues" evidence="1">
    <location>
        <begin position="420"/>
        <end position="431"/>
    </location>
</feature>
<name>A0A1H0A3G4_9BACI</name>
<dbReference type="Pfam" id="PF02120">
    <property type="entry name" value="Flg_hook"/>
    <property type="match status" value="1"/>
</dbReference>
<dbReference type="InterPro" id="IPR021136">
    <property type="entry name" value="Flagellar_hook_control-like_C"/>
</dbReference>
<gene>
    <name evidence="3" type="ORF">SAMN04488053_101340</name>
</gene>
<evidence type="ECO:0000313" key="3">
    <source>
        <dbReference type="EMBL" id="SDN28128.1"/>
    </source>
</evidence>
<dbReference type="CDD" id="cd17470">
    <property type="entry name" value="T3SS_Flik_C"/>
    <property type="match status" value="1"/>
</dbReference>
<evidence type="ECO:0000313" key="4">
    <source>
        <dbReference type="Proteomes" id="UP000198778"/>
    </source>
</evidence>
<feature type="domain" description="Flagellar hook-length control protein-like C-terminal" evidence="2">
    <location>
        <begin position="339"/>
        <end position="415"/>
    </location>
</feature>
<dbReference type="Proteomes" id="UP000198778">
    <property type="component" value="Unassembled WGS sequence"/>
</dbReference>
<keyword evidence="4" id="KW-1185">Reference proteome</keyword>
<dbReference type="AlphaFoldDB" id="A0A1H0A3G4"/>
<dbReference type="EMBL" id="FNIL01000001">
    <property type="protein sequence ID" value="SDN28128.1"/>
    <property type="molecule type" value="Genomic_DNA"/>
</dbReference>
<dbReference type="OrthoDB" id="2112988at2"/>
<accession>A0A1H0A3G4</accession>
<sequence length="462" mass="52626">MINVSNIQAQFPKENLSQGDISAADPTGSKLNFNNIFSSLQVIESETTLPSEEKNEEEIEITFHKLIEALQSEELENIFLDEAVLEEEENKAFLKEIPTELSEEVEILFDEKVSIATLLDNFKDNKTAPELLALALQMSKSDETYELSEPEKNNFKNLIEFLLPELDKLLRTSDQNFTMQELKQLVFEIAPQVWVSGNQLTHLQQLSGQDLSLLLEKEIRGKDNLFTKLPVASGASAQDKLLFPMGVNTRMFMEGDKTINLQNGLKNQFSTKPVTEILRNAAESVQHQTNTQQHSVPLVQQQLFTQMFSQQPVMAQENNKASQEALIRQFENLLSKSNFQQLQNGIQQLTVKLHPASLGRLDITIQQINGVMTARLLTSTNTARELMESQVHQLKQAFQGSNLQVERIEITQQQTQLWKDSQEEQKQKQQTEEELLKDEEPDSEEETLNFADFLAETIDTEV</sequence>
<organism evidence="3 4">
    <name type="scientific">Alkalicoccus daliensis</name>
    <dbReference type="NCBI Taxonomy" id="745820"/>
    <lineage>
        <taxon>Bacteria</taxon>
        <taxon>Bacillati</taxon>
        <taxon>Bacillota</taxon>
        <taxon>Bacilli</taxon>
        <taxon>Bacillales</taxon>
        <taxon>Bacillaceae</taxon>
        <taxon>Alkalicoccus</taxon>
    </lineage>
</organism>
<reference evidence="4" key="1">
    <citation type="submission" date="2016-10" db="EMBL/GenBank/DDBJ databases">
        <authorList>
            <person name="Varghese N."/>
            <person name="Submissions S."/>
        </authorList>
    </citation>
    <scope>NUCLEOTIDE SEQUENCE [LARGE SCALE GENOMIC DNA]</scope>
    <source>
        <strain evidence="4">CGMCC 1.10369</strain>
    </source>
</reference>
<feature type="region of interest" description="Disordered" evidence="1">
    <location>
        <begin position="419"/>
        <end position="450"/>
    </location>
</feature>
<dbReference type="RefSeq" id="WP_090839953.1">
    <property type="nucleotide sequence ID" value="NZ_FNIL01000001.1"/>
</dbReference>
<protein>
    <submittedName>
        <fullName evidence="3">Hook-length control protein FliK</fullName>
    </submittedName>
</protein>
<dbReference type="Gene3D" id="3.30.750.140">
    <property type="match status" value="1"/>
</dbReference>
<evidence type="ECO:0000259" key="2">
    <source>
        <dbReference type="Pfam" id="PF02120"/>
    </source>
</evidence>
<proteinExistence type="predicted"/>
<dbReference type="STRING" id="745820.SAMN04488053_101340"/>